<evidence type="ECO:0000313" key="4">
    <source>
        <dbReference type="Proteomes" id="UP000195570"/>
    </source>
</evidence>
<keyword evidence="1 3" id="KW-0378">Hydrolase</keyword>
<dbReference type="GO" id="GO:0005739">
    <property type="term" value="C:mitochondrion"/>
    <property type="evidence" value="ECO:0007669"/>
    <property type="project" value="TreeGrafter"/>
</dbReference>
<dbReference type="GO" id="GO:0006541">
    <property type="term" value="P:glutamine metabolic process"/>
    <property type="evidence" value="ECO:0007669"/>
    <property type="project" value="TreeGrafter"/>
</dbReference>
<dbReference type="PROSITE" id="PS50263">
    <property type="entry name" value="CN_HYDROLASE"/>
    <property type="match status" value="1"/>
</dbReference>
<dbReference type="RefSeq" id="XP_067078814.1">
    <property type="nucleotide sequence ID" value="XM_067222713.1"/>
</dbReference>
<dbReference type="FunFam" id="3.60.110.10:FF:000033">
    <property type="entry name" value="Putative nitrilase"/>
    <property type="match status" value="1"/>
</dbReference>
<dbReference type="GO" id="GO:0000257">
    <property type="term" value="F:nitrilase activity"/>
    <property type="evidence" value="ECO:0007669"/>
    <property type="project" value="UniProtKB-EC"/>
</dbReference>
<dbReference type="InterPro" id="IPR003010">
    <property type="entry name" value="C-N_Hydrolase"/>
</dbReference>
<evidence type="ECO:0000313" key="3">
    <source>
        <dbReference type="EMBL" id="SCU67508.1"/>
    </source>
</evidence>
<dbReference type="PANTHER" id="PTHR23088">
    <property type="entry name" value="NITRILASE-RELATED"/>
    <property type="match status" value="1"/>
</dbReference>
<protein>
    <submittedName>
        <fullName evidence="3">Nitrilase, putative</fullName>
        <ecNumber evidence="3">3.5.5.1</ecNumber>
    </submittedName>
</protein>
<organism evidence="3 4">
    <name type="scientific">Trypanosoma equiperdum</name>
    <dbReference type="NCBI Taxonomy" id="5694"/>
    <lineage>
        <taxon>Eukaryota</taxon>
        <taxon>Discoba</taxon>
        <taxon>Euglenozoa</taxon>
        <taxon>Kinetoplastea</taxon>
        <taxon>Metakinetoplastina</taxon>
        <taxon>Trypanosomatida</taxon>
        <taxon>Trypanosomatidae</taxon>
        <taxon>Trypanosoma</taxon>
    </lineage>
</organism>
<dbReference type="GeneID" id="92374408"/>
<dbReference type="EC" id="3.5.5.1" evidence="3"/>
<dbReference type="GO" id="GO:0006107">
    <property type="term" value="P:oxaloacetate metabolic process"/>
    <property type="evidence" value="ECO:0007669"/>
    <property type="project" value="TreeGrafter"/>
</dbReference>
<dbReference type="CDD" id="cd07572">
    <property type="entry name" value="nit"/>
    <property type="match status" value="1"/>
</dbReference>
<dbReference type="SUPFAM" id="SSF56317">
    <property type="entry name" value="Carbon-nitrogen hydrolase"/>
    <property type="match status" value="1"/>
</dbReference>
<accession>A0A1G4I6K8</accession>
<name>A0A1G4I6K8_TRYEQ</name>
<gene>
    <name evidence="3" type="ORF">TEOVI_000046800</name>
</gene>
<dbReference type="EMBL" id="CZPT02000754">
    <property type="protein sequence ID" value="SCU67508.1"/>
    <property type="molecule type" value="Genomic_DNA"/>
</dbReference>
<dbReference type="PANTHER" id="PTHR23088:SF30">
    <property type="entry name" value="OMEGA-AMIDASE NIT2"/>
    <property type="match status" value="1"/>
</dbReference>
<dbReference type="AlphaFoldDB" id="A0A1G4I6K8"/>
<dbReference type="GO" id="GO:0006528">
    <property type="term" value="P:asparagine metabolic process"/>
    <property type="evidence" value="ECO:0007669"/>
    <property type="project" value="TreeGrafter"/>
</dbReference>
<dbReference type="Pfam" id="PF00795">
    <property type="entry name" value="CN_hydrolase"/>
    <property type="match status" value="1"/>
</dbReference>
<dbReference type="InterPro" id="IPR036526">
    <property type="entry name" value="C-N_Hydrolase_sf"/>
</dbReference>
<dbReference type="GO" id="GO:0050152">
    <property type="term" value="F:omega-amidase activity"/>
    <property type="evidence" value="ECO:0007669"/>
    <property type="project" value="TreeGrafter"/>
</dbReference>
<dbReference type="InterPro" id="IPR045254">
    <property type="entry name" value="Nit1/2_C-N_Hydrolase"/>
</dbReference>
<dbReference type="Gene3D" id="3.60.110.10">
    <property type="entry name" value="Carbon-nitrogen hydrolase"/>
    <property type="match status" value="1"/>
</dbReference>
<proteinExistence type="predicted"/>
<keyword evidence="4" id="KW-1185">Reference proteome</keyword>
<feature type="domain" description="CN hydrolase" evidence="2">
    <location>
        <begin position="1"/>
        <end position="247"/>
    </location>
</feature>
<dbReference type="VEuPathDB" id="TriTrypDB:TEOVI_000046800"/>
<dbReference type="Proteomes" id="UP000195570">
    <property type="component" value="Unassembled WGS sequence"/>
</dbReference>
<comment type="caution">
    <text evidence="3">The sequence shown here is derived from an EMBL/GenBank/DDBJ whole genome shotgun (WGS) entry which is preliminary data.</text>
</comment>
<evidence type="ECO:0000259" key="2">
    <source>
        <dbReference type="PROSITE" id="PS50263"/>
    </source>
</evidence>
<sequence length="273" mass="30251">MRVTLCQMTVGKSKEANIRKAVEMIAAAAKRGTDFVVLPECFNCPYGTKYFAEYSEEVQAGFPTFDAMSKVARENSVWVVAGSIPERLEGKLFNSAMVFDPRGDLKHIHRKVHLFRINTDTLKMDEGEVLSAGSDATPVTIEGDVKFGLGICFDVRFPFLAWKYAAEGTSFLVYPAAFNMVTGPAHWEIAAKSRAVDNQQFVIMCSPARDAGGEYVAWGHSIIVDPMGRVIAMADEGETYVDADLDINMVKTTRNMIPILSGVRHDLYSLTWK</sequence>
<evidence type="ECO:0000256" key="1">
    <source>
        <dbReference type="ARBA" id="ARBA00022801"/>
    </source>
</evidence>
<reference evidence="3" key="1">
    <citation type="submission" date="2016-09" db="EMBL/GenBank/DDBJ databases">
        <authorList>
            <person name="Hebert L."/>
            <person name="Moumen B."/>
        </authorList>
    </citation>
    <scope>NUCLEOTIDE SEQUENCE [LARGE SCALE GENOMIC DNA]</scope>
    <source>
        <strain evidence="3">OVI</strain>
    </source>
</reference>